<feature type="compositionally biased region" description="Low complexity" evidence="1">
    <location>
        <begin position="97"/>
        <end position="116"/>
    </location>
</feature>
<accession>R7UVF2</accession>
<evidence type="ECO:0000313" key="3">
    <source>
        <dbReference type="EMBL" id="ELU07376.1"/>
    </source>
</evidence>
<dbReference type="Proteomes" id="UP000014760">
    <property type="component" value="Unassembled WGS sequence"/>
</dbReference>
<feature type="region of interest" description="Disordered" evidence="1">
    <location>
        <begin position="134"/>
        <end position="168"/>
    </location>
</feature>
<evidence type="ECO:0000313" key="5">
    <source>
        <dbReference type="Proteomes" id="UP000014760"/>
    </source>
</evidence>
<dbReference type="EMBL" id="KB299964">
    <property type="protein sequence ID" value="ELU07376.1"/>
    <property type="molecule type" value="Genomic_DNA"/>
</dbReference>
<keyword evidence="2" id="KW-1133">Transmembrane helix</keyword>
<evidence type="ECO:0000256" key="1">
    <source>
        <dbReference type="SAM" id="MobiDB-lite"/>
    </source>
</evidence>
<proteinExistence type="predicted"/>
<name>R7UVF2_CAPTE</name>
<dbReference type="EnsemblMetazoa" id="CapteT204660">
    <property type="protein sequence ID" value="CapteP204660"/>
    <property type="gene ID" value="CapteG204660"/>
</dbReference>
<protein>
    <submittedName>
        <fullName evidence="3 4">Uncharacterized protein</fullName>
    </submittedName>
</protein>
<evidence type="ECO:0000256" key="2">
    <source>
        <dbReference type="SAM" id="Phobius"/>
    </source>
</evidence>
<reference evidence="4" key="3">
    <citation type="submission" date="2015-06" db="UniProtKB">
        <authorList>
            <consortium name="EnsemblMetazoa"/>
        </authorList>
    </citation>
    <scope>IDENTIFICATION</scope>
</reference>
<gene>
    <name evidence="3" type="ORF">CAPTEDRAFT_204660</name>
</gene>
<feature type="compositionally biased region" description="Polar residues" evidence="1">
    <location>
        <begin position="134"/>
        <end position="144"/>
    </location>
</feature>
<reference evidence="5" key="1">
    <citation type="submission" date="2012-12" db="EMBL/GenBank/DDBJ databases">
        <authorList>
            <person name="Hellsten U."/>
            <person name="Grimwood J."/>
            <person name="Chapman J.A."/>
            <person name="Shapiro H."/>
            <person name="Aerts A."/>
            <person name="Otillar R.P."/>
            <person name="Terry A.Y."/>
            <person name="Boore J.L."/>
            <person name="Simakov O."/>
            <person name="Marletaz F."/>
            <person name="Cho S.-J."/>
            <person name="Edsinger-Gonzales E."/>
            <person name="Havlak P."/>
            <person name="Kuo D.-H."/>
            <person name="Larsson T."/>
            <person name="Lv J."/>
            <person name="Arendt D."/>
            <person name="Savage R."/>
            <person name="Osoegawa K."/>
            <person name="de Jong P."/>
            <person name="Lindberg D.R."/>
            <person name="Seaver E.C."/>
            <person name="Weisblat D.A."/>
            <person name="Putnam N.H."/>
            <person name="Grigoriev I.V."/>
            <person name="Rokhsar D.S."/>
        </authorList>
    </citation>
    <scope>NUCLEOTIDE SEQUENCE</scope>
    <source>
        <strain evidence="5">I ESC-2004</strain>
    </source>
</reference>
<feature type="transmembrane region" description="Helical" evidence="2">
    <location>
        <begin position="31"/>
        <end position="57"/>
    </location>
</feature>
<keyword evidence="5" id="KW-1185">Reference proteome</keyword>
<reference evidence="3 5" key="2">
    <citation type="journal article" date="2013" name="Nature">
        <title>Insights into bilaterian evolution from three spiralian genomes.</title>
        <authorList>
            <person name="Simakov O."/>
            <person name="Marletaz F."/>
            <person name="Cho S.J."/>
            <person name="Edsinger-Gonzales E."/>
            <person name="Havlak P."/>
            <person name="Hellsten U."/>
            <person name="Kuo D.H."/>
            <person name="Larsson T."/>
            <person name="Lv J."/>
            <person name="Arendt D."/>
            <person name="Savage R."/>
            <person name="Osoegawa K."/>
            <person name="de Jong P."/>
            <person name="Grimwood J."/>
            <person name="Chapman J.A."/>
            <person name="Shapiro H."/>
            <person name="Aerts A."/>
            <person name="Otillar R.P."/>
            <person name="Terry A.Y."/>
            <person name="Boore J.L."/>
            <person name="Grigoriev I.V."/>
            <person name="Lindberg D.R."/>
            <person name="Seaver E.C."/>
            <person name="Weisblat D.A."/>
            <person name="Putnam N.H."/>
            <person name="Rokhsar D.S."/>
        </authorList>
    </citation>
    <scope>NUCLEOTIDE SEQUENCE</scope>
    <source>
        <strain evidence="3 5">I ESC-2004</strain>
    </source>
</reference>
<keyword evidence="2" id="KW-0812">Transmembrane</keyword>
<keyword evidence="2" id="KW-0472">Membrane</keyword>
<dbReference type="EMBL" id="AMQN01022335">
    <property type="status" value="NOT_ANNOTATED_CDS"/>
    <property type="molecule type" value="Genomic_DNA"/>
</dbReference>
<dbReference type="AlphaFoldDB" id="R7UVF2"/>
<evidence type="ECO:0000313" key="4">
    <source>
        <dbReference type="EnsemblMetazoa" id="CapteP204660"/>
    </source>
</evidence>
<dbReference type="HOGENOM" id="CLU_1190832_0_0_1"/>
<feature type="region of interest" description="Disordered" evidence="1">
    <location>
        <begin position="75"/>
        <end position="121"/>
    </location>
</feature>
<organism evidence="3">
    <name type="scientific">Capitella teleta</name>
    <name type="common">Polychaete worm</name>
    <dbReference type="NCBI Taxonomy" id="283909"/>
    <lineage>
        <taxon>Eukaryota</taxon>
        <taxon>Metazoa</taxon>
        <taxon>Spiralia</taxon>
        <taxon>Lophotrochozoa</taxon>
        <taxon>Annelida</taxon>
        <taxon>Polychaeta</taxon>
        <taxon>Sedentaria</taxon>
        <taxon>Scolecida</taxon>
        <taxon>Capitellidae</taxon>
        <taxon>Capitella</taxon>
    </lineage>
</organism>
<sequence>MGQRSNKVEDQKTWVKERTSLYSRKCAPPPIVLCLTALLVLLALLLFAVAVFFMFFWPLPNKYYDVSVHNSATNSSGWVQPVSPDPTTTPGKSLPITTTTTATPAATQQANPASSARTSAETLSTVSAMSAEATTKVTSKTHSGQKGHDKGHDTGRDRGHNEGHFRGVNRVGDPATLCSGIWGKAYCCNTCQTPSSCRDVSAGCFQVWYYGQCNEGQYPTSCCVTCTYGGAPP</sequence>
<feature type="compositionally biased region" description="Basic and acidic residues" evidence="1">
    <location>
        <begin position="146"/>
        <end position="165"/>
    </location>
</feature>